<feature type="active site" description="Proton acceptor" evidence="1">
    <location>
        <position position="62"/>
    </location>
</feature>
<dbReference type="Gene3D" id="2.60.120.10">
    <property type="entry name" value="Jelly Rolls"/>
    <property type="match status" value="1"/>
</dbReference>
<dbReference type="EMBL" id="BA000045">
    <property type="protein sequence ID" value="BAC90146.1"/>
    <property type="molecule type" value="Genomic_DNA"/>
</dbReference>
<dbReference type="EnsemblBacteria" id="BAC90146">
    <property type="protein sequence ID" value="BAC90146"/>
    <property type="gene ID" value="BAC90146"/>
</dbReference>
<dbReference type="HOGENOM" id="CLU_090940_1_0_3"/>
<dbReference type="eggNOG" id="COG1898">
    <property type="taxonomic scope" value="Bacteria"/>
</dbReference>
<comment type="function">
    <text evidence="3">Catalyzes the epimerization of the C3' and C5'positions of dTDP-6-deoxy-D-xylo-4-hexulose, forming dTDP-6-deoxy-L-lyxo-4-hexulose.</text>
</comment>
<dbReference type="InterPro" id="IPR011051">
    <property type="entry name" value="RmlC_Cupin_sf"/>
</dbReference>
<comment type="catalytic activity">
    <reaction evidence="3">
        <text>dTDP-4-dehydro-6-deoxy-alpha-D-glucose = dTDP-4-dehydro-beta-L-rhamnose</text>
        <dbReference type="Rhea" id="RHEA:16969"/>
        <dbReference type="ChEBI" id="CHEBI:57649"/>
        <dbReference type="ChEBI" id="CHEBI:62830"/>
        <dbReference type="EC" id="5.1.3.13"/>
    </reaction>
</comment>
<dbReference type="RefSeq" id="WP_011142202.1">
    <property type="nucleotide sequence ID" value="NC_005125.1"/>
</dbReference>
<dbReference type="Pfam" id="PF00908">
    <property type="entry name" value="dTDP_sugar_isom"/>
    <property type="match status" value="1"/>
</dbReference>
<dbReference type="STRING" id="251221.gene:10759700"/>
<dbReference type="GO" id="GO:0019305">
    <property type="term" value="P:dTDP-rhamnose biosynthetic process"/>
    <property type="evidence" value="ECO:0007669"/>
    <property type="project" value="UniProtKB-UniRule"/>
</dbReference>
<dbReference type="Proteomes" id="UP000000557">
    <property type="component" value="Chromosome"/>
</dbReference>
<accession>Q7NIH8</accession>
<organism evidence="4 5">
    <name type="scientific">Gloeobacter violaceus (strain ATCC 29082 / PCC 7421)</name>
    <dbReference type="NCBI Taxonomy" id="251221"/>
    <lineage>
        <taxon>Bacteria</taxon>
        <taxon>Bacillati</taxon>
        <taxon>Cyanobacteriota</taxon>
        <taxon>Cyanophyceae</taxon>
        <taxon>Gloeobacterales</taxon>
        <taxon>Gloeobacteraceae</taxon>
        <taxon>Gloeobacter</taxon>
    </lineage>
</organism>
<gene>
    <name evidence="4" type="primary">rfbC</name>
</gene>
<dbReference type="PATRIC" id="fig|251221.4.peg.2238"/>
<dbReference type="PANTHER" id="PTHR21047">
    <property type="entry name" value="DTDP-6-DEOXY-D-GLUCOSE-3,5 EPIMERASE"/>
    <property type="match status" value="1"/>
</dbReference>
<dbReference type="CDD" id="cd00438">
    <property type="entry name" value="cupin_RmlC"/>
    <property type="match status" value="1"/>
</dbReference>
<protein>
    <recommendedName>
        <fullName evidence="3">dTDP-4-dehydrorhamnose 3,5-epimerase</fullName>
        <ecNumber evidence="3">5.1.3.13</ecNumber>
    </recommendedName>
    <alternativeName>
        <fullName evidence="3">Thymidine diphospho-4-keto-rhamnose 3,5-epimerase</fullName>
    </alternativeName>
</protein>
<dbReference type="InterPro" id="IPR000888">
    <property type="entry name" value="RmlC-like"/>
</dbReference>
<dbReference type="AlphaFoldDB" id="Q7NIH8"/>
<dbReference type="OrthoDB" id="9800680at2"/>
<dbReference type="GO" id="GO:0008830">
    <property type="term" value="F:dTDP-4-dehydrorhamnose 3,5-epimerase activity"/>
    <property type="evidence" value="ECO:0007669"/>
    <property type="project" value="UniProtKB-UniRule"/>
</dbReference>
<name>Q7NIH8_GLOVI</name>
<dbReference type="EC" id="5.1.3.13" evidence="3"/>
<reference evidence="4 5" key="2">
    <citation type="journal article" date="2003" name="DNA Res.">
        <title>Complete genome structure of Gloeobacter violaceus PCC 7421, a cyanobacterium that lacks thylakoids (supplement).</title>
        <authorList>
            <person name="Nakamura Y."/>
            <person name="Kaneko T."/>
            <person name="Sato S."/>
            <person name="Mimuro M."/>
            <person name="Miyashita H."/>
            <person name="Tsuchiya T."/>
            <person name="Sasamoto S."/>
            <person name="Watanabe A."/>
            <person name="Kawashima K."/>
            <person name="Kishida Y."/>
            <person name="Kiyokawa C."/>
            <person name="Kohara M."/>
            <person name="Matsumoto M."/>
            <person name="Matsuno A."/>
            <person name="Nakazaki N."/>
            <person name="Shimpo S."/>
            <person name="Takeuchi C."/>
            <person name="Yamada M."/>
            <person name="Tabata S."/>
        </authorList>
    </citation>
    <scope>NUCLEOTIDE SEQUENCE [LARGE SCALE GENOMIC DNA]</scope>
    <source>
        <strain evidence="5">ATCC 29082 / PCC 7421</strain>
    </source>
</reference>
<comment type="pathway">
    <text evidence="3">Carbohydrate biosynthesis; dTDP-L-rhamnose biosynthesis.</text>
</comment>
<evidence type="ECO:0000256" key="2">
    <source>
        <dbReference type="PIRSR" id="PIRSR600888-3"/>
    </source>
</evidence>
<sequence length="182" mass="20566">MQFINTKLAGAWIIELERREDERGFFARTFCAREFEAQGLAGTFAQSNLSYNHRAGTLRGLHYQVAPALETKLVRCTRGAIYDVIVDLRPGSRTYLQHIGVELSEDNRWALYVPGLFAHGYQALTDGAEVLYQVGEFYTPGYERGLRYDDPALAIDWPLPVSVLSTKDNGWPLLAPAMQEQH</sequence>
<dbReference type="KEGG" id="gvi:gll2205"/>
<feature type="active site" description="Proton donor" evidence="1">
    <location>
        <position position="132"/>
    </location>
</feature>
<dbReference type="PANTHER" id="PTHR21047:SF2">
    <property type="entry name" value="THYMIDINE DIPHOSPHO-4-KETO-RHAMNOSE 3,5-EPIMERASE"/>
    <property type="match status" value="1"/>
</dbReference>
<keyword evidence="3" id="KW-0413">Isomerase</keyword>
<comment type="subunit">
    <text evidence="3">Homodimer.</text>
</comment>
<reference evidence="4 5" key="1">
    <citation type="journal article" date="2003" name="DNA Res.">
        <title>Complete genome structure of Gloeobacter violaceus PCC 7421, a cyanobacterium that lacks thylakoids.</title>
        <authorList>
            <person name="Nakamura Y."/>
            <person name="Kaneko T."/>
            <person name="Sato S."/>
            <person name="Mimuro M."/>
            <person name="Miyashita H."/>
            <person name="Tsuchiya T."/>
            <person name="Sasamoto S."/>
            <person name="Watanabe A."/>
            <person name="Kawashima K."/>
            <person name="Kishida Y."/>
            <person name="Kiyokawa C."/>
            <person name="Kohara M."/>
            <person name="Matsumoto M."/>
            <person name="Matsuno A."/>
            <person name="Nakazaki N."/>
            <person name="Shimpo S."/>
            <person name="Takeuchi C."/>
            <person name="Yamada M."/>
            <person name="Tabata S."/>
        </authorList>
    </citation>
    <scope>NUCLEOTIDE SEQUENCE [LARGE SCALE GENOMIC DNA]</scope>
    <source>
        <strain evidence="5">ATCC 29082 / PCC 7421</strain>
    </source>
</reference>
<evidence type="ECO:0000256" key="1">
    <source>
        <dbReference type="PIRSR" id="PIRSR600888-1"/>
    </source>
</evidence>
<evidence type="ECO:0000256" key="3">
    <source>
        <dbReference type="RuleBase" id="RU364069"/>
    </source>
</evidence>
<feature type="site" description="Participates in a stacking interaction with the thymidine ring of dTDP-4-oxo-6-deoxyglucose" evidence="2">
    <location>
        <position position="138"/>
    </location>
</feature>
<dbReference type="InterPro" id="IPR014710">
    <property type="entry name" value="RmlC-like_jellyroll"/>
</dbReference>
<evidence type="ECO:0000313" key="4">
    <source>
        <dbReference type="EMBL" id="BAC90146.1"/>
    </source>
</evidence>
<evidence type="ECO:0000313" key="5">
    <source>
        <dbReference type="Proteomes" id="UP000000557"/>
    </source>
</evidence>
<dbReference type="InParanoid" id="Q7NIH8"/>
<keyword evidence="5" id="KW-1185">Reference proteome</keyword>
<dbReference type="UniPathway" id="UPA00124"/>
<comment type="similarity">
    <text evidence="3">Belongs to the dTDP-4-dehydrorhamnose 3,5-epimerase family.</text>
</comment>
<proteinExistence type="inferred from homology"/>
<dbReference type="NCBIfam" id="TIGR01221">
    <property type="entry name" value="rmlC"/>
    <property type="match status" value="1"/>
</dbReference>
<dbReference type="SUPFAM" id="SSF51182">
    <property type="entry name" value="RmlC-like cupins"/>
    <property type="match status" value="1"/>
</dbReference>